<evidence type="ECO:0008006" key="3">
    <source>
        <dbReference type="Google" id="ProtNLM"/>
    </source>
</evidence>
<proteinExistence type="predicted"/>
<keyword evidence="2" id="KW-1185">Reference proteome</keyword>
<evidence type="ECO:0000313" key="1">
    <source>
        <dbReference type="EMBL" id="QSB05085.1"/>
    </source>
</evidence>
<accession>A0A895XPQ4</accession>
<dbReference type="EMBL" id="CP070496">
    <property type="protein sequence ID" value="QSB05085.1"/>
    <property type="molecule type" value="Genomic_DNA"/>
</dbReference>
<dbReference type="RefSeq" id="WP_213171086.1">
    <property type="nucleotide sequence ID" value="NZ_CP070496.1"/>
</dbReference>
<reference evidence="1" key="1">
    <citation type="submission" date="2021-02" db="EMBL/GenBank/DDBJ databases">
        <title>Natronoglycomyces albus gen. nov., sp. nov, a haloalkaliphilic actinobacterium from a soda solonchak soil.</title>
        <authorList>
            <person name="Sorokin D.Y."/>
            <person name="Khijniak T.V."/>
            <person name="Zakharycheva A.P."/>
            <person name="Boueva O.V."/>
            <person name="Ariskina E.V."/>
            <person name="Hahnke R.L."/>
            <person name="Bunk B."/>
            <person name="Sproer C."/>
            <person name="Schumann P."/>
            <person name="Evtushenko L.I."/>
            <person name="Kublanov I.V."/>
        </authorList>
    </citation>
    <scope>NUCLEOTIDE SEQUENCE</scope>
    <source>
        <strain evidence="1">DSM 106290</strain>
    </source>
</reference>
<sequence>MVTYEHEVPLRLLRDHPASAPALAKRLFDLELPEYVTVRSGSEALTNTNPPELTCDNVEVCYDSEGEISCTLIIEVQRKRKPDRPPTWFTYLAQMWKRTNRPTFIIVFCPDRATAGWARTVTGPGHPGTTFVPLVLGPDEIPIVTERLEGDDSLLLTFLSGLVHGEGPHAEHIANTFDRELGDLPREQAIEYAKCALTIFPKAVRMTMEALMRTEKFDYHRELLGDSADVFLAQGVEKGIEKGKAEGAASLLLSLIKARGFDLTEAQRQLIAECTDEDQLTRWAENVLKAESVHDIFA</sequence>
<name>A0A895XPQ4_9ACTN</name>
<organism evidence="1 2">
    <name type="scientific">Natronoglycomyces albus</name>
    <dbReference type="NCBI Taxonomy" id="2811108"/>
    <lineage>
        <taxon>Bacteria</taxon>
        <taxon>Bacillati</taxon>
        <taxon>Actinomycetota</taxon>
        <taxon>Actinomycetes</taxon>
        <taxon>Glycomycetales</taxon>
        <taxon>Glycomycetaceae</taxon>
        <taxon>Natronoglycomyces</taxon>
    </lineage>
</organism>
<gene>
    <name evidence="1" type="ORF">JQS30_15200</name>
</gene>
<dbReference type="KEGG" id="nav:JQS30_15200"/>
<protein>
    <recommendedName>
        <fullName evidence="3">DUF4351 domain-containing protein</fullName>
    </recommendedName>
</protein>
<dbReference type="AlphaFoldDB" id="A0A895XPQ4"/>
<evidence type="ECO:0000313" key="2">
    <source>
        <dbReference type="Proteomes" id="UP000662939"/>
    </source>
</evidence>
<dbReference type="Proteomes" id="UP000662939">
    <property type="component" value="Chromosome"/>
</dbReference>